<dbReference type="RefSeq" id="XP_069201456.1">
    <property type="nucleotide sequence ID" value="XM_069341379.1"/>
</dbReference>
<dbReference type="EMBL" id="JBFMKM010000007">
    <property type="protein sequence ID" value="KAL1305182.1"/>
    <property type="molecule type" value="Genomic_DNA"/>
</dbReference>
<protein>
    <submittedName>
        <fullName evidence="1">Uncharacterized protein</fullName>
    </submittedName>
</protein>
<dbReference type="Proteomes" id="UP001562354">
    <property type="component" value="Unassembled WGS sequence"/>
</dbReference>
<comment type="caution">
    <text evidence="1">The sequence shown here is derived from an EMBL/GenBank/DDBJ whole genome shotgun (WGS) entry which is preliminary data.</text>
</comment>
<accession>A0ABR3PGK6</accession>
<gene>
    <name evidence="1" type="ORF">AAFC00_002103</name>
</gene>
<proteinExistence type="predicted"/>
<sequence>MEPLKLAQDAASATVNTVQGGFLALSSSADTISKQLLPSSGTVNSVGEQIGSPFSTASYSSPSPSSTLFPATNSTRPVPTFGLYVLDVV</sequence>
<keyword evidence="2" id="KW-1185">Reference proteome</keyword>
<reference evidence="1 2" key="1">
    <citation type="submission" date="2024-07" db="EMBL/GenBank/DDBJ databases">
        <title>Draft sequence of the Neodothiora populina.</title>
        <authorList>
            <person name="Drown D.D."/>
            <person name="Schuette U.S."/>
            <person name="Buechlein A.B."/>
            <person name="Rusch D.R."/>
            <person name="Winton L.W."/>
            <person name="Adams G.A."/>
        </authorList>
    </citation>
    <scope>NUCLEOTIDE SEQUENCE [LARGE SCALE GENOMIC DNA]</scope>
    <source>
        <strain evidence="1 2">CPC 39397</strain>
    </source>
</reference>
<name>A0ABR3PGK6_9PEZI</name>
<dbReference type="GeneID" id="95975805"/>
<organism evidence="1 2">
    <name type="scientific">Neodothiora populina</name>
    <dbReference type="NCBI Taxonomy" id="2781224"/>
    <lineage>
        <taxon>Eukaryota</taxon>
        <taxon>Fungi</taxon>
        <taxon>Dikarya</taxon>
        <taxon>Ascomycota</taxon>
        <taxon>Pezizomycotina</taxon>
        <taxon>Dothideomycetes</taxon>
        <taxon>Dothideomycetidae</taxon>
        <taxon>Dothideales</taxon>
        <taxon>Dothioraceae</taxon>
        <taxon>Neodothiora</taxon>
    </lineage>
</organism>
<evidence type="ECO:0000313" key="1">
    <source>
        <dbReference type="EMBL" id="KAL1305182.1"/>
    </source>
</evidence>
<evidence type="ECO:0000313" key="2">
    <source>
        <dbReference type="Proteomes" id="UP001562354"/>
    </source>
</evidence>